<feature type="binding site" description="axial binding residue" evidence="19">
    <location>
        <position position="63"/>
    </location>
    <ligand>
        <name>heme c</name>
        <dbReference type="ChEBI" id="CHEBI:61717"/>
        <label>1</label>
    </ligand>
    <ligandPart>
        <name>Fe</name>
        <dbReference type="ChEBI" id="CHEBI:18248"/>
    </ligandPart>
</feature>
<dbReference type="PANTHER" id="PTHR33751">
    <property type="entry name" value="CBB3-TYPE CYTOCHROME C OXIDASE SUBUNIT FIXP"/>
    <property type="match status" value="1"/>
</dbReference>
<keyword evidence="7 17" id="KW-0679">Respiratory chain</keyword>
<evidence type="ECO:0000256" key="11">
    <source>
        <dbReference type="ARBA" id="ARBA00022967"/>
    </source>
</evidence>
<dbReference type="Gene3D" id="1.10.760.10">
    <property type="entry name" value="Cytochrome c-like domain"/>
    <property type="match status" value="2"/>
</dbReference>
<dbReference type="EC" id="7.1.1.8" evidence="2 17"/>
<organism evidence="22 23">
    <name type="scientific">Nakamurella panacisegetis</name>
    <dbReference type="NCBI Taxonomy" id="1090615"/>
    <lineage>
        <taxon>Bacteria</taxon>
        <taxon>Bacillati</taxon>
        <taxon>Actinomycetota</taxon>
        <taxon>Actinomycetes</taxon>
        <taxon>Nakamurellales</taxon>
        <taxon>Nakamurellaceae</taxon>
        <taxon>Nakamurella</taxon>
    </lineage>
</organism>
<dbReference type="InterPro" id="IPR050597">
    <property type="entry name" value="Cytochrome_c_Oxidase_Subunit"/>
</dbReference>
<feature type="binding site" description="covalent" evidence="18">
    <location>
        <position position="156"/>
    </location>
    <ligand>
        <name>heme c</name>
        <dbReference type="ChEBI" id="CHEBI:61717"/>
        <label>2</label>
    </ligand>
</feature>
<feature type="binding site" description="covalent" evidence="18">
    <location>
        <position position="62"/>
    </location>
    <ligand>
        <name>heme c</name>
        <dbReference type="ChEBI" id="CHEBI:61717"/>
        <label>1</label>
    </ligand>
</feature>
<comment type="caution">
    <text evidence="17">Lacks conserved residue(s) required for the propagation of feature annotation.</text>
</comment>
<dbReference type="EMBL" id="LT629710">
    <property type="protein sequence ID" value="SDP23430.1"/>
    <property type="molecule type" value="Genomic_DNA"/>
</dbReference>
<dbReference type="OrthoDB" id="9811281at2"/>
<evidence type="ECO:0000256" key="8">
    <source>
        <dbReference type="ARBA" id="ARBA00022692"/>
    </source>
</evidence>
<keyword evidence="13 17" id="KW-1133">Transmembrane helix</keyword>
<dbReference type="Proteomes" id="UP000198741">
    <property type="component" value="Chromosome I"/>
</dbReference>
<feature type="domain" description="Cytochrome c" evidence="21">
    <location>
        <begin position="46"/>
        <end position="126"/>
    </location>
</feature>
<evidence type="ECO:0000256" key="3">
    <source>
        <dbReference type="ARBA" id="ARBA00017819"/>
    </source>
</evidence>
<evidence type="ECO:0000256" key="20">
    <source>
        <dbReference type="SAM" id="SignalP"/>
    </source>
</evidence>
<keyword evidence="12 17" id="KW-0249">Electron transport</keyword>
<keyword evidence="23" id="KW-1185">Reference proteome</keyword>
<keyword evidence="14 17" id="KW-0408">Iron</keyword>
<gene>
    <name evidence="22" type="ORF">SAMN04515671_3356</name>
</gene>
<dbReference type="AlphaFoldDB" id="A0A1H0R1Z1"/>
<accession>A0A1H0R1Z1</accession>
<keyword evidence="9 17" id="KW-0479">Metal-binding</keyword>
<dbReference type="InterPro" id="IPR036909">
    <property type="entry name" value="Cyt_c-like_dom_sf"/>
</dbReference>
<feature type="domain" description="Cytochrome c" evidence="21">
    <location>
        <begin position="140"/>
        <end position="218"/>
    </location>
</feature>
<feature type="binding site" description="covalent" evidence="18">
    <location>
        <position position="153"/>
    </location>
    <ligand>
        <name>heme c</name>
        <dbReference type="ChEBI" id="CHEBI:61717"/>
        <label>2</label>
    </ligand>
</feature>
<name>A0A1H0R1Z1_9ACTN</name>
<dbReference type="GO" id="GO:0008121">
    <property type="term" value="F:quinol-cytochrome-c reductase activity"/>
    <property type="evidence" value="ECO:0007669"/>
    <property type="project" value="UniProtKB-UniRule"/>
</dbReference>
<feature type="binding site" description="covalent" evidence="18">
    <location>
        <position position="59"/>
    </location>
    <ligand>
        <name>heme c</name>
        <dbReference type="ChEBI" id="CHEBI:61717"/>
        <label>1</label>
    </ligand>
</feature>
<keyword evidence="8 17" id="KW-0812">Transmembrane</keyword>
<keyword evidence="11 17" id="KW-1278">Translocase</keyword>
<dbReference type="GO" id="GO:0005506">
    <property type="term" value="F:iron ion binding"/>
    <property type="evidence" value="ECO:0007669"/>
    <property type="project" value="UniProtKB-UniRule"/>
</dbReference>
<keyword evidence="10" id="KW-0677">Repeat</keyword>
<evidence type="ECO:0000256" key="18">
    <source>
        <dbReference type="PIRSR" id="PIRSR000007-50"/>
    </source>
</evidence>
<evidence type="ECO:0000256" key="7">
    <source>
        <dbReference type="ARBA" id="ARBA00022660"/>
    </source>
</evidence>
<comment type="catalytic activity">
    <reaction evidence="16 17">
        <text>a quinol + 2 Fe(III)-[cytochrome c](out) = a quinone + 2 Fe(II)-[cytochrome c](out) + 2 H(+)(out)</text>
        <dbReference type="Rhea" id="RHEA:11484"/>
        <dbReference type="Rhea" id="RHEA-COMP:10350"/>
        <dbReference type="Rhea" id="RHEA-COMP:14399"/>
        <dbReference type="ChEBI" id="CHEBI:15378"/>
        <dbReference type="ChEBI" id="CHEBI:24646"/>
        <dbReference type="ChEBI" id="CHEBI:29033"/>
        <dbReference type="ChEBI" id="CHEBI:29034"/>
        <dbReference type="ChEBI" id="CHEBI:132124"/>
        <dbReference type="EC" id="7.1.1.8"/>
    </reaction>
</comment>
<feature type="chain" id="PRO_5039529225" description="Cytochrome bc1 complex cytochrome c subunit" evidence="20">
    <location>
        <begin position="33"/>
        <end position="259"/>
    </location>
</feature>
<comment type="subunit">
    <text evidence="17">The cytochrome bc1 complex is composed of a cytochrome b (QcrB), the Rieske iron-sulfur protein (QcrA) and a diheme cytochrome c (QcrC) subunit.</text>
</comment>
<keyword evidence="5 17" id="KW-1003">Cell membrane</keyword>
<evidence type="ECO:0000256" key="4">
    <source>
        <dbReference type="ARBA" id="ARBA00022448"/>
    </source>
</evidence>
<comment type="subcellular location">
    <subcellularLocation>
        <location evidence="1 17">Cell membrane</location>
        <topology evidence="1 17">Multi-pass membrane protein</topology>
    </subcellularLocation>
</comment>
<evidence type="ECO:0000256" key="17">
    <source>
        <dbReference type="PIRNR" id="PIRNR000007"/>
    </source>
</evidence>
<keyword evidence="4 17" id="KW-0813">Transport</keyword>
<sequence length="259" mass="26866">MTRRTKATRRITGGLALLFALIAMGFAYSAIAPNPQAASADTANTADIAKGKDIYQTSCIACHGSNLQGVLDRGPSLIGVGQAATYFQVSTGRMPATANGAQMQRKTPYFTDEQINYLSAYIESNGGGPEVPKGSLVNAAAVAKGGELYRLNCASCHNFTGQGGALSQGKYAPSLDQATDQQIYAAMLSGPENMPKFSDAQLTPDEKKAIVTFVQNNKATVAPGGYSLGGFGPAPEGLVAFLIGMGAIVALTLWMGARA</sequence>
<evidence type="ECO:0000256" key="15">
    <source>
        <dbReference type="ARBA" id="ARBA00023136"/>
    </source>
</evidence>
<dbReference type="InterPro" id="IPR009056">
    <property type="entry name" value="Cyt_c-like_dom"/>
</dbReference>
<evidence type="ECO:0000256" key="16">
    <source>
        <dbReference type="ARBA" id="ARBA00029351"/>
    </source>
</evidence>
<dbReference type="PANTHER" id="PTHR33751:SF13">
    <property type="entry name" value="CYTOCHROME BC1 COMPLEX CYTOCHROME C SUBUNIT"/>
    <property type="match status" value="1"/>
</dbReference>
<dbReference type="STRING" id="1090615.SAMN04515671_3356"/>
<dbReference type="RefSeq" id="WP_090482437.1">
    <property type="nucleotide sequence ID" value="NZ_LT629710.1"/>
</dbReference>
<evidence type="ECO:0000256" key="13">
    <source>
        <dbReference type="ARBA" id="ARBA00022989"/>
    </source>
</evidence>
<evidence type="ECO:0000256" key="5">
    <source>
        <dbReference type="ARBA" id="ARBA00022475"/>
    </source>
</evidence>
<dbReference type="PIRSF" id="PIRSF000007">
    <property type="entry name" value="Ubiq_cycred_cyc"/>
    <property type="match status" value="1"/>
</dbReference>
<dbReference type="PROSITE" id="PS51007">
    <property type="entry name" value="CYTC"/>
    <property type="match status" value="2"/>
</dbReference>
<comment type="PTM">
    <text evidence="18">Binds 2 heme c groups covalently per subunit.</text>
</comment>
<dbReference type="Pfam" id="PF00034">
    <property type="entry name" value="Cytochrom_C"/>
    <property type="match status" value="1"/>
</dbReference>
<evidence type="ECO:0000313" key="22">
    <source>
        <dbReference type="EMBL" id="SDP23430.1"/>
    </source>
</evidence>
<feature type="binding site" description="axial binding residue" evidence="19">
    <location>
        <position position="157"/>
    </location>
    <ligand>
        <name>heme c</name>
        <dbReference type="ChEBI" id="CHEBI:61717"/>
        <label>2</label>
    </ligand>
    <ligandPart>
        <name>Fe</name>
        <dbReference type="ChEBI" id="CHEBI:18248"/>
    </ligandPart>
</feature>
<evidence type="ECO:0000259" key="21">
    <source>
        <dbReference type="PROSITE" id="PS51007"/>
    </source>
</evidence>
<keyword evidence="6 17" id="KW-0349">Heme</keyword>
<evidence type="ECO:0000256" key="14">
    <source>
        <dbReference type="ARBA" id="ARBA00023004"/>
    </source>
</evidence>
<dbReference type="GO" id="GO:0005886">
    <property type="term" value="C:plasma membrane"/>
    <property type="evidence" value="ECO:0007669"/>
    <property type="project" value="UniProtKB-SubCell"/>
</dbReference>
<evidence type="ECO:0000256" key="2">
    <source>
        <dbReference type="ARBA" id="ARBA00012951"/>
    </source>
</evidence>
<evidence type="ECO:0000256" key="10">
    <source>
        <dbReference type="ARBA" id="ARBA00022737"/>
    </source>
</evidence>
<proteinExistence type="predicted"/>
<dbReference type="InterPro" id="IPR009152">
    <property type="entry name" value="bc1_cytC-su"/>
</dbReference>
<evidence type="ECO:0000313" key="23">
    <source>
        <dbReference type="Proteomes" id="UP000198741"/>
    </source>
</evidence>
<dbReference type="Pfam" id="PF13442">
    <property type="entry name" value="Cytochrome_CBB3"/>
    <property type="match status" value="1"/>
</dbReference>
<evidence type="ECO:0000256" key="1">
    <source>
        <dbReference type="ARBA" id="ARBA00004651"/>
    </source>
</evidence>
<evidence type="ECO:0000256" key="9">
    <source>
        <dbReference type="ARBA" id="ARBA00022723"/>
    </source>
</evidence>
<protein>
    <recommendedName>
        <fullName evidence="3 17">Cytochrome bc1 complex cytochrome c subunit</fullName>
        <ecNumber evidence="2 17">7.1.1.8</ecNumber>
    </recommendedName>
</protein>
<dbReference type="SUPFAM" id="SSF46626">
    <property type="entry name" value="Cytochrome c"/>
    <property type="match status" value="2"/>
</dbReference>
<evidence type="ECO:0000256" key="12">
    <source>
        <dbReference type="ARBA" id="ARBA00022982"/>
    </source>
</evidence>
<keyword evidence="20" id="KW-0732">Signal</keyword>
<feature type="transmembrane region" description="Helical" evidence="17">
    <location>
        <begin position="237"/>
        <end position="257"/>
    </location>
</feature>
<evidence type="ECO:0000256" key="6">
    <source>
        <dbReference type="ARBA" id="ARBA00022617"/>
    </source>
</evidence>
<feature type="signal peptide" evidence="20">
    <location>
        <begin position="1"/>
        <end position="32"/>
    </location>
</feature>
<dbReference type="GO" id="GO:0020037">
    <property type="term" value="F:heme binding"/>
    <property type="evidence" value="ECO:0007669"/>
    <property type="project" value="UniProtKB-UniRule"/>
</dbReference>
<keyword evidence="15 17" id="KW-0472">Membrane</keyword>
<evidence type="ECO:0000256" key="19">
    <source>
        <dbReference type="PIRSR" id="PIRSR000007-51"/>
    </source>
</evidence>
<reference evidence="22 23" key="1">
    <citation type="submission" date="2016-10" db="EMBL/GenBank/DDBJ databases">
        <authorList>
            <person name="de Groot N.N."/>
        </authorList>
    </citation>
    <scope>NUCLEOTIDE SEQUENCE [LARGE SCALE GENOMIC DNA]</scope>
    <source>
        <strain evidence="23">P4-7,KCTC 19426,CECT 7604</strain>
    </source>
</reference>